<dbReference type="SUPFAM" id="SSF52833">
    <property type="entry name" value="Thioredoxin-like"/>
    <property type="match status" value="1"/>
</dbReference>
<dbReference type="STRING" id="1385514.N782_03325"/>
<dbReference type="OrthoDB" id="677051at2"/>
<dbReference type="AlphaFoldDB" id="A0A0A2THX0"/>
<protein>
    <recommendedName>
        <fullName evidence="3">Thioredoxin</fullName>
    </recommendedName>
</protein>
<evidence type="ECO:0008006" key="3">
    <source>
        <dbReference type="Google" id="ProtNLM"/>
    </source>
</evidence>
<dbReference type="Gene3D" id="3.40.30.10">
    <property type="entry name" value="Glutaredoxin"/>
    <property type="match status" value="1"/>
</dbReference>
<dbReference type="eggNOG" id="COG3118">
    <property type="taxonomic scope" value="Bacteria"/>
</dbReference>
<organism evidence="1 2">
    <name type="scientific">Pontibacillus yanchengensis Y32</name>
    <dbReference type="NCBI Taxonomy" id="1385514"/>
    <lineage>
        <taxon>Bacteria</taxon>
        <taxon>Bacillati</taxon>
        <taxon>Bacillota</taxon>
        <taxon>Bacilli</taxon>
        <taxon>Bacillales</taxon>
        <taxon>Bacillaceae</taxon>
        <taxon>Pontibacillus</taxon>
    </lineage>
</organism>
<accession>A0A0A2THX0</accession>
<dbReference type="Proteomes" id="UP000030147">
    <property type="component" value="Unassembled WGS sequence"/>
</dbReference>
<comment type="caution">
    <text evidence="1">The sequence shown here is derived from an EMBL/GenBank/DDBJ whole genome shotgun (WGS) entry which is preliminary data.</text>
</comment>
<gene>
    <name evidence="1" type="ORF">N782_03325</name>
</gene>
<keyword evidence="2" id="KW-1185">Reference proteome</keyword>
<sequence length="108" mass="12636">MAIQNIEQQDSFEEVLEKHDKFLLLKHSLTCPISADAEKTFERYDEETDTPLYILPIQQARELSNYIAEEFGVKHQSPQALLFDQKQVKWDASHWNITTDALKKVDKD</sequence>
<evidence type="ECO:0000313" key="2">
    <source>
        <dbReference type="Proteomes" id="UP000030147"/>
    </source>
</evidence>
<name>A0A0A2THX0_9BACI</name>
<dbReference type="InterPro" id="IPR022551">
    <property type="entry name" value="BrxC"/>
</dbReference>
<dbReference type="EMBL" id="AVBF01000010">
    <property type="protein sequence ID" value="KGP73666.1"/>
    <property type="molecule type" value="Genomic_DNA"/>
</dbReference>
<proteinExistence type="predicted"/>
<dbReference type="Pfam" id="PF11009">
    <property type="entry name" value="BrxC"/>
    <property type="match status" value="1"/>
</dbReference>
<dbReference type="NCBIfam" id="TIGR04019">
    <property type="entry name" value="B_thiol_YtxJ"/>
    <property type="match status" value="1"/>
</dbReference>
<dbReference type="RefSeq" id="WP_036817215.1">
    <property type="nucleotide sequence ID" value="NZ_AVBF01000010.1"/>
</dbReference>
<evidence type="ECO:0000313" key="1">
    <source>
        <dbReference type="EMBL" id="KGP73666.1"/>
    </source>
</evidence>
<reference evidence="1 2" key="1">
    <citation type="journal article" date="2015" name="Stand. Genomic Sci.">
        <title>High quality draft genome sequence of the moderately halophilic bacterium Pontibacillus yanchengensis Y32(T) and comparison among Pontibacillus genomes.</title>
        <authorList>
            <person name="Huang J."/>
            <person name="Qiao Z.X."/>
            <person name="Tang J.W."/>
            <person name="Wang G."/>
        </authorList>
    </citation>
    <scope>NUCLEOTIDE SEQUENCE [LARGE SCALE GENOMIC DNA]</scope>
    <source>
        <strain evidence="1 2">Y32</strain>
    </source>
</reference>
<dbReference type="InterPro" id="IPR036249">
    <property type="entry name" value="Thioredoxin-like_sf"/>
</dbReference>